<dbReference type="EMBL" id="JAAVJC010000044">
    <property type="protein sequence ID" value="NJQ14914.1"/>
    <property type="molecule type" value="Genomic_DNA"/>
</dbReference>
<comment type="caution">
    <text evidence="1">The sequence shown here is derived from an EMBL/GenBank/DDBJ whole genome shotgun (WGS) entry which is preliminary data.</text>
</comment>
<protein>
    <recommendedName>
        <fullName evidence="3">Lipoprotein</fullName>
    </recommendedName>
</protein>
<keyword evidence="2" id="KW-1185">Reference proteome</keyword>
<dbReference type="Proteomes" id="UP000727056">
    <property type="component" value="Unassembled WGS sequence"/>
</dbReference>
<dbReference type="SUPFAM" id="SSF89392">
    <property type="entry name" value="Prokaryotic lipoproteins and lipoprotein localization factors"/>
    <property type="match status" value="1"/>
</dbReference>
<accession>A0ABX1CEY4</accession>
<evidence type="ECO:0000313" key="2">
    <source>
        <dbReference type="Proteomes" id="UP000727056"/>
    </source>
</evidence>
<evidence type="ECO:0008006" key="3">
    <source>
        <dbReference type="Google" id="ProtNLM"/>
    </source>
</evidence>
<evidence type="ECO:0000313" key="1">
    <source>
        <dbReference type="EMBL" id="NJQ14914.1"/>
    </source>
</evidence>
<sequence>MSAERYGVPRVRPAPSPAGRRLRRAAALLLVGVVGAVGLTGCAGADPAAVPDAAPGGAPPGDALSVIRAVPDALAAGPGSRVATSLQLASGGTRITIRGEGVFDHAAGVGELRVTLPETPGAARAEPVTEVFVPGLLYMRNRGAGVPADKWVRVEIDSLPDGNLVTGGATDPVTAAELLRGVQRAEYHGEVELEGETTRLYSGVTDIAAASRAAGDESRRRQLAVAVGAFTVGAVPFEVYLDERGTPRRVRHEFSFDADGGTGPVEVVSVTELHDFGAVVAVRLPEERDIWTGAVVADPAGPARSG</sequence>
<dbReference type="RefSeq" id="WP_168087699.1">
    <property type="nucleotide sequence ID" value="NZ_BHZH01000001.1"/>
</dbReference>
<name>A0ABX1CEY4_9ACTN</name>
<dbReference type="Gene3D" id="2.50.20.20">
    <property type="match status" value="1"/>
</dbReference>
<dbReference type="InterPro" id="IPR029046">
    <property type="entry name" value="LolA/LolB/LppX"/>
</dbReference>
<reference evidence="1 2" key="1">
    <citation type="submission" date="2020-03" db="EMBL/GenBank/DDBJ databases">
        <title>Draft genome of Streptomyces sp. ventii, isolated from the Axial Seamount in the Pacific Ocean, and resequencing of the two type strains Streptomyces lonarensis strain NCL 716 and Streptomyces bohaiensis strain 11A07.</title>
        <authorList>
            <person name="Loughran R.M."/>
            <person name="Pfannmuller K.M."/>
            <person name="Wasson B.J."/>
            <person name="Deadmond M.C."/>
            <person name="Paddock B.E."/>
            <person name="Koyack M.J."/>
            <person name="Gallegos D.A."/>
            <person name="Mitchell E.A."/>
            <person name="Ushijima B."/>
            <person name="Saw J.H."/>
            <person name="Mcphail K.L."/>
            <person name="Videau P."/>
        </authorList>
    </citation>
    <scope>NUCLEOTIDE SEQUENCE [LARGE SCALE GENOMIC DNA]</scope>
    <source>
        <strain evidence="1 2">11A07</strain>
    </source>
</reference>
<gene>
    <name evidence="1" type="ORF">HCN52_08145</name>
</gene>
<organism evidence="1 2">
    <name type="scientific">Streptomyces bohaiensis</name>
    <dbReference type="NCBI Taxonomy" id="1431344"/>
    <lineage>
        <taxon>Bacteria</taxon>
        <taxon>Bacillati</taxon>
        <taxon>Actinomycetota</taxon>
        <taxon>Actinomycetes</taxon>
        <taxon>Kitasatosporales</taxon>
        <taxon>Streptomycetaceae</taxon>
        <taxon>Streptomyces</taxon>
    </lineage>
</organism>
<proteinExistence type="predicted"/>